<evidence type="ECO:0000259" key="4">
    <source>
        <dbReference type="PROSITE" id="PS50043"/>
    </source>
</evidence>
<dbReference type="Gene3D" id="3.40.50.2300">
    <property type="match status" value="1"/>
</dbReference>
<gene>
    <name evidence="6" type="ORF">IAA86_04850</name>
</gene>
<evidence type="ECO:0000313" key="6">
    <source>
        <dbReference type="EMBL" id="HIS74331.1"/>
    </source>
</evidence>
<dbReference type="InterPro" id="IPR011006">
    <property type="entry name" value="CheY-like_superfamily"/>
</dbReference>
<proteinExistence type="predicted"/>
<dbReference type="InterPro" id="IPR000792">
    <property type="entry name" value="Tscrpt_reg_LuxR_C"/>
</dbReference>
<dbReference type="PANTHER" id="PTHR45566:SF2">
    <property type="entry name" value="NARL SUBFAMILY"/>
    <property type="match status" value="1"/>
</dbReference>
<sequence>MSAKYNILIVEDHALTRFALKTSLREADFTGEIFEASCAQEAYEQLALFNIDLVIMDLGLPGINGVQATQEIKKMHKKIKIIILTSHSEEEEVLKCLEAGICAYCSKDIKPDKLIELIKDILKGNLWFDSTVSQYILNAKKTTRQKADDDYNLTLKEKKVLSLLADGNSNQQIAKKLNISVNTAKVHVCNILQKLSVDDRTQAAIKAIKENILG</sequence>
<dbReference type="InterPro" id="IPR016032">
    <property type="entry name" value="Sig_transdc_resp-reg_C-effctor"/>
</dbReference>
<dbReference type="InterPro" id="IPR001789">
    <property type="entry name" value="Sig_transdc_resp-reg_receiver"/>
</dbReference>
<comment type="caution">
    <text evidence="6">The sequence shown here is derived from an EMBL/GenBank/DDBJ whole genome shotgun (WGS) entry which is preliminary data.</text>
</comment>
<dbReference type="PRINTS" id="PR00038">
    <property type="entry name" value="HTHLUXR"/>
</dbReference>
<dbReference type="GO" id="GO:0000160">
    <property type="term" value="P:phosphorelay signal transduction system"/>
    <property type="evidence" value="ECO:0007669"/>
    <property type="project" value="InterPro"/>
</dbReference>
<evidence type="ECO:0000313" key="7">
    <source>
        <dbReference type="Proteomes" id="UP000886865"/>
    </source>
</evidence>
<dbReference type="AlphaFoldDB" id="A0A9D1JXS2"/>
<keyword evidence="2" id="KW-0238">DNA-binding</keyword>
<dbReference type="PROSITE" id="PS50043">
    <property type="entry name" value="HTH_LUXR_2"/>
    <property type="match status" value="1"/>
</dbReference>
<reference evidence="6" key="2">
    <citation type="journal article" date="2021" name="PeerJ">
        <title>Extensive microbial diversity within the chicken gut microbiome revealed by metagenomics and culture.</title>
        <authorList>
            <person name="Gilroy R."/>
            <person name="Ravi A."/>
            <person name="Getino M."/>
            <person name="Pursley I."/>
            <person name="Horton D.L."/>
            <person name="Alikhan N.F."/>
            <person name="Baker D."/>
            <person name="Gharbi K."/>
            <person name="Hall N."/>
            <person name="Watson M."/>
            <person name="Adriaenssens E.M."/>
            <person name="Foster-Nyarko E."/>
            <person name="Jarju S."/>
            <person name="Secka A."/>
            <person name="Antonio M."/>
            <person name="Oren A."/>
            <person name="Chaudhuri R.R."/>
            <person name="La Ragione R."/>
            <person name="Hildebrand F."/>
            <person name="Pallen M.J."/>
        </authorList>
    </citation>
    <scope>NUCLEOTIDE SEQUENCE</scope>
    <source>
        <strain evidence="6">CHK152-2871</strain>
    </source>
</reference>
<dbReference type="InterPro" id="IPR058245">
    <property type="entry name" value="NreC/VraR/RcsB-like_REC"/>
</dbReference>
<dbReference type="GO" id="GO:0003677">
    <property type="term" value="F:DNA binding"/>
    <property type="evidence" value="ECO:0007669"/>
    <property type="project" value="UniProtKB-KW"/>
</dbReference>
<dbReference type="InterPro" id="IPR051015">
    <property type="entry name" value="EvgA-like"/>
</dbReference>
<dbReference type="CDD" id="cd06170">
    <property type="entry name" value="LuxR_C_like"/>
    <property type="match status" value="1"/>
</dbReference>
<dbReference type="SUPFAM" id="SSF52172">
    <property type="entry name" value="CheY-like"/>
    <property type="match status" value="1"/>
</dbReference>
<reference evidence="6" key="1">
    <citation type="submission" date="2020-10" db="EMBL/GenBank/DDBJ databases">
        <authorList>
            <person name="Gilroy R."/>
        </authorList>
    </citation>
    <scope>NUCLEOTIDE SEQUENCE</scope>
    <source>
        <strain evidence="6">CHK152-2871</strain>
    </source>
</reference>
<feature type="domain" description="Response regulatory" evidence="5">
    <location>
        <begin position="6"/>
        <end position="122"/>
    </location>
</feature>
<dbReference type="EMBL" id="DVJQ01000042">
    <property type="protein sequence ID" value="HIS74331.1"/>
    <property type="molecule type" value="Genomic_DNA"/>
</dbReference>
<protein>
    <submittedName>
        <fullName evidence="6">Response regulator transcription factor</fullName>
    </submittedName>
</protein>
<evidence type="ECO:0000259" key="5">
    <source>
        <dbReference type="PROSITE" id="PS50110"/>
    </source>
</evidence>
<organism evidence="6 7">
    <name type="scientific">Candidatus Galligastranaerophilus intestinavium</name>
    <dbReference type="NCBI Taxonomy" id="2840836"/>
    <lineage>
        <taxon>Bacteria</taxon>
        <taxon>Candidatus Galligastranaerophilus</taxon>
    </lineage>
</organism>
<dbReference type="Proteomes" id="UP000886865">
    <property type="component" value="Unassembled WGS sequence"/>
</dbReference>
<keyword evidence="1 3" id="KW-0597">Phosphoprotein</keyword>
<dbReference type="PANTHER" id="PTHR45566">
    <property type="entry name" value="HTH-TYPE TRANSCRIPTIONAL REGULATOR YHJB-RELATED"/>
    <property type="match status" value="1"/>
</dbReference>
<dbReference type="SMART" id="SM00421">
    <property type="entry name" value="HTH_LUXR"/>
    <property type="match status" value="1"/>
</dbReference>
<dbReference type="Pfam" id="PF00196">
    <property type="entry name" value="GerE"/>
    <property type="match status" value="1"/>
</dbReference>
<evidence type="ECO:0000256" key="1">
    <source>
        <dbReference type="ARBA" id="ARBA00022553"/>
    </source>
</evidence>
<dbReference type="GO" id="GO:0006355">
    <property type="term" value="P:regulation of DNA-templated transcription"/>
    <property type="evidence" value="ECO:0007669"/>
    <property type="project" value="InterPro"/>
</dbReference>
<dbReference type="SMART" id="SM00448">
    <property type="entry name" value="REC"/>
    <property type="match status" value="1"/>
</dbReference>
<name>A0A9D1JXS2_9BACT</name>
<dbReference type="CDD" id="cd17535">
    <property type="entry name" value="REC_NarL-like"/>
    <property type="match status" value="1"/>
</dbReference>
<dbReference type="SUPFAM" id="SSF46894">
    <property type="entry name" value="C-terminal effector domain of the bipartite response regulators"/>
    <property type="match status" value="1"/>
</dbReference>
<evidence type="ECO:0000256" key="3">
    <source>
        <dbReference type="PROSITE-ProRule" id="PRU00169"/>
    </source>
</evidence>
<feature type="modified residue" description="4-aspartylphosphate" evidence="3">
    <location>
        <position position="57"/>
    </location>
</feature>
<feature type="domain" description="HTH luxR-type" evidence="4">
    <location>
        <begin position="146"/>
        <end position="211"/>
    </location>
</feature>
<accession>A0A9D1JXS2</accession>
<dbReference type="Pfam" id="PF00072">
    <property type="entry name" value="Response_reg"/>
    <property type="match status" value="1"/>
</dbReference>
<evidence type="ECO:0000256" key="2">
    <source>
        <dbReference type="ARBA" id="ARBA00023125"/>
    </source>
</evidence>
<dbReference type="PROSITE" id="PS50110">
    <property type="entry name" value="RESPONSE_REGULATORY"/>
    <property type="match status" value="1"/>
</dbReference>